<dbReference type="Pfam" id="PF20221">
    <property type="entry name" value="DUF6580"/>
    <property type="match status" value="1"/>
</dbReference>
<feature type="transmembrane region" description="Helical" evidence="1">
    <location>
        <begin position="32"/>
        <end position="50"/>
    </location>
</feature>
<evidence type="ECO:0000313" key="2">
    <source>
        <dbReference type="EMBL" id="GAA4308982.1"/>
    </source>
</evidence>
<name>A0ABP8FQG4_9SPHI</name>
<organism evidence="2 3">
    <name type="scientific">Mucilaginibacter gynuensis</name>
    <dbReference type="NCBI Taxonomy" id="1302236"/>
    <lineage>
        <taxon>Bacteria</taxon>
        <taxon>Pseudomonadati</taxon>
        <taxon>Bacteroidota</taxon>
        <taxon>Sphingobacteriia</taxon>
        <taxon>Sphingobacteriales</taxon>
        <taxon>Sphingobacteriaceae</taxon>
        <taxon>Mucilaginibacter</taxon>
    </lineage>
</organism>
<keyword evidence="1" id="KW-0472">Membrane</keyword>
<evidence type="ECO:0000313" key="3">
    <source>
        <dbReference type="Proteomes" id="UP001500582"/>
    </source>
</evidence>
<dbReference type="RefSeq" id="WP_345209220.1">
    <property type="nucleotide sequence ID" value="NZ_BAABFT010000001.1"/>
</dbReference>
<comment type="caution">
    <text evidence="2">The sequence shown here is derived from an EMBL/GenBank/DDBJ whole genome shotgun (WGS) entry which is preliminary data.</text>
</comment>
<evidence type="ECO:0000256" key="1">
    <source>
        <dbReference type="SAM" id="Phobius"/>
    </source>
</evidence>
<keyword evidence="3" id="KW-1185">Reference proteome</keyword>
<feature type="transmembrane region" description="Helical" evidence="1">
    <location>
        <begin position="115"/>
        <end position="136"/>
    </location>
</feature>
<dbReference type="Proteomes" id="UP001500582">
    <property type="component" value="Unassembled WGS sequence"/>
</dbReference>
<feature type="transmembrane region" description="Helical" evidence="1">
    <location>
        <begin position="57"/>
        <end position="75"/>
    </location>
</feature>
<proteinExistence type="predicted"/>
<dbReference type="EMBL" id="BAABFT010000001">
    <property type="protein sequence ID" value="GAA4308982.1"/>
    <property type="molecule type" value="Genomic_DNA"/>
</dbReference>
<gene>
    <name evidence="2" type="ORF">GCM10023149_03120</name>
</gene>
<keyword evidence="1" id="KW-1133">Transmembrane helix</keyword>
<protein>
    <recommendedName>
        <fullName evidence="4">Lycopene cyclase domain-containing protein</fullName>
    </recommendedName>
</protein>
<feature type="transmembrane region" description="Helical" evidence="1">
    <location>
        <begin position="156"/>
        <end position="175"/>
    </location>
</feature>
<evidence type="ECO:0008006" key="4">
    <source>
        <dbReference type="Google" id="ProtNLM"/>
    </source>
</evidence>
<reference evidence="3" key="1">
    <citation type="journal article" date="2019" name="Int. J. Syst. Evol. Microbiol.">
        <title>The Global Catalogue of Microorganisms (GCM) 10K type strain sequencing project: providing services to taxonomists for standard genome sequencing and annotation.</title>
        <authorList>
            <consortium name="The Broad Institute Genomics Platform"/>
            <consortium name="The Broad Institute Genome Sequencing Center for Infectious Disease"/>
            <person name="Wu L."/>
            <person name="Ma J."/>
        </authorList>
    </citation>
    <scope>NUCLEOTIDE SEQUENCE [LARGE SCALE GENOMIC DNA]</scope>
    <source>
        <strain evidence="3">JCM 17705</strain>
    </source>
</reference>
<keyword evidence="1" id="KW-0812">Transmembrane</keyword>
<accession>A0ABP8FQG4</accession>
<sequence>MSVQKMNARNTVLILMILGAAAMRFVTYQVPFLSNFTPVGAIALFGGTYFTDKWKAYLVPLTTLFISDTVINYLYSSRLEIDYSYSFWVYLSFAIMVFIGTLIKKASVVNVSLASLASVIVFWLLTDLPWLIPGMYPNTLGGYATSLYNAIPFQRNMLLGDFVFGAILYGGFEIAKSKFEYLRSPRELAL</sequence>
<dbReference type="InterPro" id="IPR046487">
    <property type="entry name" value="DUF6580"/>
</dbReference>
<feature type="transmembrane region" description="Helical" evidence="1">
    <location>
        <begin position="87"/>
        <end position="103"/>
    </location>
</feature>